<evidence type="ECO:0000256" key="1">
    <source>
        <dbReference type="SAM" id="SignalP"/>
    </source>
</evidence>
<keyword evidence="1" id="KW-0732">Signal</keyword>
<evidence type="ECO:0000313" key="2">
    <source>
        <dbReference type="EnsemblPlants" id="AET6Gv20453500.46"/>
    </source>
</evidence>
<organism evidence="2 3">
    <name type="scientific">Aegilops tauschii subsp. strangulata</name>
    <name type="common">Goatgrass</name>
    <dbReference type="NCBI Taxonomy" id="200361"/>
    <lineage>
        <taxon>Eukaryota</taxon>
        <taxon>Viridiplantae</taxon>
        <taxon>Streptophyta</taxon>
        <taxon>Embryophyta</taxon>
        <taxon>Tracheophyta</taxon>
        <taxon>Spermatophyta</taxon>
        <taxon>Magnoliopsida</taxon>
        <taxon>Liliopsida</taxon>
        <taxon>Poales</taxon>
        <taxon>Poaceae</taxon>
        <taxon>BOP clade</taxon>
        <taxon>Pooideae</taxon>
        <taxon>Triticodae</taxon>
        <taxon>Triticeae</taxon>
        <taxon>Triticinae</taxon>
        <taxon>Aegilops</taxon>
    </lineage>
</organism>
<reference evidence="2" key="4">
    <citation type="submission" date="2019-03" db="UniProtKB">
        <authorList>
            <consortium name="EnsemblPlants"/>
        </authorList>
    </citation>
    <scope>IDENTIFICATION</scope>
</reference>
<dbReference type="Gramene" id="AET6Gv20453500.46">
    <property type="protein sequence ID" value="AET6Gv20453500.46"/>
    <property type="gene ID" value="AET6Gv20453500"/>
</dbReference>
<sequence>VWDLLSHAWLCWGWCALKMEQFLWLPFQDKVGRNLKLFYRSVSTLKEMTVRSMTM</sequence>
<accession>A0A453NQG6</accession>
<dbReference type="AlphaFoldDB" id="A0A453NQG6"/>
<reference evidence="3" key="2">
    <citation type="journal article" date="2017" name="Nat. Plants">
        <title>The Aegilops tauschii genome reveals multiple impacts of transposons.</title>
        <authorList>
            <person name="Zhao G."/>
            <person name="Zou C."/>
            <person name="Li K."/>
            <person name="Wang K."/>
            <person name="Li T."/>
            <person name="Gao L."/>
            <person name="Zhang X."/>
            <person name="Wang H."/>
            <person name="Yang Z."/>
            <person name="Liu X."/>
            <person name="Jiang W."/>
            <person name="Mao L."/>
            <person name="Kong X."/>
            <person name="Jiao Y."/>
            <person name="Jia J."/>
        </authorList>
    </citation>
    <scope>NUCLEOTIDE SEQUENCE [LARGE SCALE GENOMIC DNA]</scope>
    <source>
        <strain evidence="3">cv. AL8/78</strain>
    </source>
</reference>
<reference evidence="2" key="3">
    <citation type="journal article" date="2017" name="Nature">
        <title>Genome sequence of the progenitor of the wheat D genome Aegilops tauschii.</title>
        <authorList>
            <person name="Luo M.C."/>
            <person name="Gu Y.Q."/>
            <person name="Puiu D."/>
            <person name="Wang H."/>
            <person name="Twardziok S.O."/>
            <person name="Deal K.R."/>
            <person name="Huo N."/>
            <person name="Zhu T."/>
            <person name="Wang L."/>
            <person name="Wang Y."/>
            <person name="McGuire P.E."/>
            <person name="Liu S."/>
            <person name="Long H."/>
            <person name="Ramasamy R.K."/>
            <person name="Rodriguez J.C."/>
            <person name="Van S.L."/>
            <person name="Yuan L."/>
            <person name="Wang Z."/>
            <person name="Xia Z."/>
            <person name="Xiao L."/>
            <person name="Anderson O.D."/>
            <person name="Ouyang S."/>
            <person name="Liang Y."/>
            <person name="Zimin A.V."/>
            <person name="Pertea G."/>
            <person name="Qi P."/>
            <person name="Bennetzen J.L."/>
            <person name="Dai X."/>
            <person name="Dawson M.W."/>
            <person name="Muller H.G."/>
            <person name="Kugler K."/>
            <person name="Rivarola-Duarte L."/>
            <person name="Spannagl M."/>
            <person name="Mayer K.F.X."/>
            <person name="Lu F.H."/>
            <person name="Bevan M.W."/>
            <person name="Leroy P."/>
            <person name="Li P."/>
            <person name="You F.M."/>
            <person name="Sun Q."/>
            <person name="Liu Z."/>
            <person name="Lyons E."/>
            <person name="Wicker T."/>
            <person name="Salzberg S.L."/>
            <person name="Devos K.M."/>
            <person name="Dvorak J."/>
        </authorList>
    </citation>
    <scope>NUCLEOTIDE SEQUENCE [LARGE SCALE GENOMIC DNA]</scope>
    <source>
        <strain evidence="2">cv. AL8/78</strain>
    </source>
</reference>
<proteinExistence type="predicted"/>
<protein>
    <submittedName>
        <fullName evidence="2">Uncharacterized protein</fullName>
    </submittedName>
</protein>
<keyword evidence="3" id="KW-1185">Reference proteome</keyword>
<feature type="signal peptide" evidence="1">
    <location>
        <begin position="1"/>
        <end position="16"/>
    </location>
</feature>
<name>A0A453NQG6_AEGTS</name>
<evidence type="ECO:0000313" key="3">
    <source>
        <dbReference type="Proteomes" id="UP000015105"/>
    </source>
</evidence>
<feature type="chain" id="PRO_5019252395" evidence="1">
    <location>
        <begin position="17"/>
        <end position="55"/>
    </location>
</feature>
<reference evidence="3" key="1">
    <citation type="journal article" date="2014" name="Science">
        <title>Ancient hybridizations among the ancestral genomes of bread wheat.</title>
        <authorList>
            <consortium name="International Wheat Genome Sequencing Consortium,"/>
            <person name="Marcussen T."/>
            <person name="Sandve S.R."/>
            <person name="Heier L."/>
            <person name="Spannagl M."/>
            <person name="Pfeifer M."/>
            <person name="Jakobsen K.S."/>
            <person name="Wulff B.B."/>
            <person name="Steuernagel B."/>
            <person name="Mayer K.F."/>
            <person name="Olsen O.A."/>
        </authorList>
    </citation>
    <scope>NUCLEOTIDE SEQUENCE [LARGE SCALE GENOMIC DNA]</scope>
    <source>
        <strain evidence="3">cv. AL8/78</strain>
    </source>
</reference>
<dbReference type="Proteomes" id="UP000015105">
    <property type="component" value="Chromosome 6D"/>
</dbReference>
<dbReference type="EnsemblPlants" id="AET6Gv20453500.46">
    <property type="protein sequence ID" value="AET6Gv20453500.46"/>
    <property type="gene ID" value="AET6Gv20453500"/>
</dbReference>
<reference evidence="2" key="5">
    <citation type="journal article" date="2021" name="G3 (Bethesda)">
        <title>Aegilops tauschii genome assembly Aet v5.0 features greater sequence contiguity and improved annotation.</title>
        <authorList>
            <person name="Wang L."/>
            <person name="Zhu T."/>
            <person name="Rodriguez J.C."/>
            <person name="Deal K.R."/>
            <person name="Dubcovsky J."/>
            <person name="McGuire P.E."/>
            <person name="Lux T."/>
            <person name="Spannagl M."/>
            <person name="Mayer K.F.X."/>
            <person name="Baldrich P."/>
            <person name="Meyers B.C."/>
            <person name="Huo N."/>
            <person name="Gu Y.Q."/>
            <person name="Zhou H."/>
            <person name="Devos K.M."/>
            <person name="Bennetzen J.L."/>
            <person name="Unver T."/>
            <person name="Budak H."/>
            <person name="Gulick P.J."/>
            <person name="Galiba G."/>
            <person name="Kalapos B."/>
            <person name="Nelson D.R."/>
            <person name="Li P."/>
            <person name="You F.M."/>
            <person name="Luo M.C."/>
            <person name="Dvorak J."/>
        </authorList>
    </citation>
    <scope>NUCLEOTIDE SEQUENCE [LARGE SCALE GENOMIC DNA]</scope>
    <source>
        <strain evidence="2">cv. AL8/78</strain>
    </source>
</reference>